<dbReference type="Proteomes" id="UP001156932">
    <property type="component" value="Segment"/>
</dbReference>
<evidence type="ECO:0000256" key="1">
    <source>
        <dbReference type="SAM" id="Phobius"/>
    </source>
</evidence>
<feature type="transmembrane region" description="Helical" evidence="1">
    <location>
        <begin position="21"/>
        <end position="43"/>
    </location>
</feature>
<keyword evidence="1" id="KW-0812">Transmembrane</keyword>
<gene>
    <name evidence="2" type="ORF">NNKAGPMP_00035</name>
</gene>
<protein>
    <submittedName>
        <fullName evidence="2">Uncharacterized protein</fullName>
    </submittedName>
</protein>
<keyword evidence="1" id="KW-1133">Transmembrane helix</keyword>
<name>A0A9E9A696_9VIRU</name>
<evidence type="ECO:0000313" key="3">
    <source>
        <dbReference type="Proteomes" id="UP001156932"/>
    </source>
</evidence>
<sequence>MRWVKGVLTHKSKGFNDMVMIATAVVSTVVVAIIGVYISSQIYDVTQLSSSSPFNTAMNSAIKIMNTTFPLIIVVAIAIIAGIIMTYLLGGFGVGKKGGGGGQ</sequence>
<feature type="transmembrane region" description="Helical" evidence="1">
    <location>
        <begin position="68"/>
        <end position="89"/>
    </location>
</feature>
<proteinExistence type="predicted"/>
<accession>A0A9E9A696</accession>
<dbReference type="EMBL" id="OP880254">
    <property type="protein sequence ID" value="WAE39671.1"/>
    <property type="molecule type" value="Genomic_DNA"/>
</dbReference>
<reference evidence="2 3" key="1">
    <citation type="submission" date="2022-10" db="EMBL/GenBank/DDBJ databases">
        <title>Evolutionary Diversification of Methanotrophic Ca. Methanophagales (ANME-1) and Their Expansive Virome.</title>
        <authorList>
            <person name="Laso-Perez R."/>
            <person name="Wu F."/>
            <person name="Cremiere A."/>
            <person name="Speth D.R."/>
            <person name="Magyar J.S."/>
            <person name="Krupovic M."/>
            <person name="Orphan V.J."/>
        </authorList>
    </citation>
    <scope>NUCLEOTIDE SEQUENCE [LARGE SCALE GENOMIC DNA]</scope>
</reference>
<keyword evidence="3" id="KW-1185">Reference proteome</keyword>
<organism evidence="2 3">
    <name type="scientific">Methanophagales virus GBV303</name>
    <dbReference type="NCBI Taxonomy" id="2986514"/>
    <lineage>
        <taxon>Viruses</taxon>
        <taxon>Viruses incertae sedis</taxon>
        <taxon>Itzamnaviridae</taxon>
        <taxon>Demiitzamnavirus</taxon>
        <taxon>Demiitzamnavirus mexicoense</taxon>
    </lineage>
</organism>
<keyword evidence="1" id="KW-0472">Membrane</keyword>
<evidence type="ECO:0000313" key="2">
    <source>
        <dbReference type="EMBL" id="WAE39671.1"/>
    </source>
</evidence>